<reference evidence="8" key="1">
    <citation type="journal article" date="2019" name="Int. J. Syst. Evol. Microbiol.">
        <title>The Global Catalogue of Microorganisms (GCM) 10K type strain sequencing project: providing services to taxonomists for standard genome sequencing and annotation.</title>
        <authorList>
            <consortium name="The Broad Institute Genomics Platform"/>
            <consortium name="The Broad Institute Genome Sequencing Center for Infectious Disease"/>
            <person name="Wu L."/>
            <person name="Ma J."/>
        </authorList>
    </citation>
    <scope>NUCLEOTIDE SEQUENCE [LARGE SCALE GENOMIC DNA]</scope>
    <source>
        <strain evidence="8">CGMCC 4.7178</strain>
    </source>
</reference>
<evidence type="ECO:0000256" key="1">
    <source>
        <dbReference type="ARBA" id="ARBA00004651"/>
    </source>
</evidence>
<accession>A0ABQ2MEY0</accession>
<feature type="transmembrane region" description="Helical" evidence="6">
    <location>
        <begin position="113"/>
        <end position="130"/>
    </location>
</feature>
<evidence type="ECO:0008006" key="9">
    <source>
        <dbReference type="Google" id="ProtNLM"/>
    </source>
</evidence>
<keyword evidence="5 6" id="KW-0472">Membrane</keyword>
<dbReference type="Proteomes" id="UP000631535">
    <property type="component" value="Unassembled WGS sequence"/>
</dbReference>
<feature type="transmembrane region" description="Helical" evidence="6">
    <location>
        <begin position="166"/>
        <end position="185"/>
    </location>
</feature>
<evidence type="ECO:0000256" key="5">
    <source>
        <dbReference type="ARBA" id="ARBA00023136"/>
    </source>
</evidence>
<dbReference type="RefSeq" id="WP_189037617.1">
    <property type="nucleotide sequence ID" value="NZ_BMMP01000009.1"/>
</dbReference>
<dbReference type="EMBL" id="BMMP01000009">
    <property type="protein sequence ID" value="GGO50316.1"/>
    <property type="molecule type" value="Genomic_DNA"/>
</dbReference>
<keyword evidence="4 6" id="KW-1133">Transmembrane helix</keyword>
<feature type="transmembrane region" description="Helical" evidence="6">
    <location>
        <begin position="64"/>
        <end position="82"/>
    </location>
</feature>
<evidence type="ECO:0000256" key="3">
    <source>
        <dbReference type="ARBA" id="ARBA00022692"/>
    </source>
</evidence>
<dbReference type="InterPro" id="IPR010343">
    <property type="entry name" value="ArAE_1"/>
</dbReference>
<sequence>MAGAAAAPSPARATSPQGLPGRAVQWWRRAVRTAGPERHTLTLIGKSALVATLSWYLADDVMQAQSPAFAPFSAVLIVQITAYQSIVQALRYVGAVTAGVALSGLVGPLAGPTMLSFALVALVALLIGRWGRLGSQGTQVSTAAFFAFSIYAAAPGERQGLESLGQIILLVLIGCGVGVVVNVLVMPPMRYRSAEHGIHALGQGLLNLAGEMSPTLREGTPDKELTQRWRQRATRLAPLAEQAQSSVRTARESIRFHPRRILGRRRQWSGFSGYQSLVDALERVTYQVASMTRSFDQSPEEGGGPEHREFLWHYGAFLTGFEEAAEVLTRLDEDRVTQQSHELRDAVDRAERARTRMAEYADVSSLPVSDPSEPYGILLAEAVRLTDEIRHTRDVLEKAAGESGRRS</sequence>
<evidence type="ECO:0000313" key="8">
    <source>
        <dbReference type="Proteomes" id="UP000631535"/>
    </source>
</evidence>
<evidence type="ECO:0000256" key="2">
    <source>
        <dbReference type="ARBA" id="ARBA00022475"/>
    </source>
</evidence>
<keyword evidence="3 6" id="KW-0812">Transmembrane</keyword>
<proteinExistence type="predicted"/>
<keyword evidence="8" id="KW-1185">Reference proteome</keyword>
<protein>
    <recommendedName>
        <fullName evidence="9">FUSC family protein</fullName>
    </recommendedName>
</protein>
<organism evidence="7 8">
    <name type="scientific">Streptomyces daqingensis</name>
    <dbReference type="NCBI Taxonomy" id="1472640"/>
    <lineage>
        <taxon>Bacteria</taxon>
        <taxon>Bacillati</taxon>
        <taxon>Actinomycetota</taxon>
        <taxon>Actinomycetes</taxon>
        <taxon>Kitasatosporales</taxon>
        <taxon>Streptomycetaceae</taxon>
        <taxon>Streptomyces</taxon>
    </lineage>
</organism>
<keyword evidence="2" id="KW-1003">Cell membrane</keyword>
<comment type="subcellular location">
    <subcellularLocation>
        <location evidence="1">Cell membrane</location>
        <topology evidence="1">Multi-pass membrane protein</topology>
    </subcellularLocation>
</comment>
<evidence type="ECO:0000313" key="7">
    <source>
        <dbReference type="EMBL" id="GGO50316.1"/>
    </source>
</evidence>
<comment type="caution">
    <text evidence="7">The sequence shown here is derived from an EMBL/GenBank/DDBJ whole genome shotgun (WGS) entry which is preliminary data.</text>
</comment>
<feature type="transmembrane region" description="Helical" evidence="6">
    <location>
        <begin position="137"/>
        <end position="154"/>
    </location>
</feature>
<evidence type="ECO:0000256" key="6">
    <source>
        <dbReference type="SAM" id="Phobius"/>
    </source>
</evidence>
<gene>
    <name evidence="7" type="ORF">GCM10012287_29750</name>
</gene>
<evidence type="ECO:0000256" key="4">
    <source>
        <dbReference type="ARBA" id="ARBA00022989"/>
    </source>
</evidence>
<name>A0ABQ2MEY0_9ACTN</name>
<dbReference type="Pfam" id="PF06081">
    <property type="entry name" value="ArAE_1"/>
    <property type="match status" value="1"/>
</dbReference>